<keyword evidence="2" id="KW-1015">Disulfide bond</keyword>
<dbReference type="Gene3D" id="2.10.25.10">
    <property type="entry name" value="Laminin"/>
    <property type="match status" value="1"/>
</dbReference>
<feature type="signal peptide" evidence="3">
    <location>
        <begin position="1"/>
        <end position="21"/>
    </location>
</feature>
<evidence type="ECO:0000259" key="4">
    <source>
        <dbReference type="Pfam" id="PF12947"/>
    </source>
</evidence>
<evidence type="ECO:0000256" key="1">
    <source>
        <dbReference type="ARBA" id="ARBA00022536"/>
    </source>
</evidence>
<dbReference type="AlphaFoldDB" id="A0A7C9A5H4"/>
<feature type="domain" description="NELL2-like EGF" evidence="4">
    <location>
        <begin position="207"/>
        <end position="236"/>
    </location>
</feature>
<proteinExistence type="predicted"/>
<dbReference type="EMBL" id="GISG01205874">
    <property type="protein sequence ID" value="MBA4660032.1"/>
    <property type="molecule type" value="Transcribed_RNA"/>
</dbReference>
<dbReference type="InterPro" id="IPR024731">
    <property type="entry name" value="NELL2-like_EGF"/>
</dbReference>
<evidence type="ECO:0000256" key="2">
    <source>
        <dbReference type="ARBA" id="ARBA00023157"/>
    </source>
</evidence>
<reference evidence="5" key="1">
    <citation type="journal article" date="2013" name="J. Plant Res.">
        <title>Effect of fungi and light on seed germination of three Opuntia species from semiarid lands of central Mexico.</title>
        <authorList>
            <person name="Delgado-Sanchez P."/>
            <person name="Jimenez-Bremont J.F."/>
            <person name="Guerrero-Gonzalez Mde L."/>
            <person name="Flores J."/>
        </authorList>
    </citation>
    <scope>NUCLEOTIDE SEQUENCE</scope>
    <source>
        <tissue evidence="5">Cladode</tissue>
    </source>
</reference>
<dbReference type="Pfam" id="PF12947">
    <property type="entry name" value="EGF_3"/>
    <property type="match status" value="1"/>
</dbReference>
<keyword evidence="3" id="KW-0732">Signal</keyword>
<organism evidence="5">
    <name type="scientific">Opuntia streptacantha</name>
    <name type="common">Prickly pear cactus</name>
    <name type="synonym">Opuntia cardona</name>
    <dbReference type="NCBI Taxonomy" id="393608"/>
    <lineage>
        <taxon>Eukaryota</taxon>
        <taxon>Viridiplantae</taxon>
        <taxon>Streptophyta</taxon>
        <taxon>Embryophyta</taxon>
        <taxon>Tracheophyta</taxon>
        <taxon>Spermatophyta</taxon>
        <taxon>Magnoliopsida</taxon>
        <taxon>eudicotyledons</taxon>
        <taxon>Gunneridae</taxon>
        <taxon>Pentapetalae</taxon>
        <taxon>Caryophyllales</taxon>
        <taxon>Cactineae</taxon>
        <taxon>Cactaceae</taxon>
        <taxon>Opuntioideae</taxon>
        <taxon>Opuntia</taxon>
    </lineage>
</organism>
<protein>
    <recommendedName>
        <fullName evidence="4">NELL2-like EGF domain-containing protein</fullName>
    </recommendedName>
</protein>
<reference evidence="5" key="2">
    <citation type="submission" date="2020-07" db="EMBL/GenBank/DDBJ databases">
        <authorList>
            <person name="Vera ALvarez R."/>
            <person name="Arias-Moreno D.M."/>
            <person name="Jimenez-Jacinto V."/>
            <person name="Jimenez-Bremont J.F."/>
            <person name="Swaminathan K."/>
            <person name="Moose S.P."/>
            <person name="Guerrero-Gonzalez M.L."/>
            <person name="Marino-Ramirez L."/>
            <person name="Landsman D."/>
            <person name="Rodriguez-Kessler M."/>
            <person name="Delgado-Sanchez P."/>
        </authorList>
    </citation>
    <scope>NUCLEOTIDE SEQUENCE</scope>
    <source>
        <tissue evidence="5">Cladode</tissue>
    </source>
</reference>
<feature type="chain" id="PRO_5028317017" description="NELL2-like EGF domain-containing protein" evidence="3">
    <location>
        <begin position="22"/>
        <end position="260"/>
    </location>
</feature>
<keyword evidence="1" id="KW-0245">EGF-like domain</keyword>
<evidence type="ECO:0000313" key="5">
    <source>
        <dbReference type="EMBL" id="MBA4660032.1"/>
    </source>
</evidence>
<name>A0A7C9A5H4_OPUST</name>
<evidence type="ECO:0000256" key="3">
    <source>
        <dbReference type="SAM" id="SignalP"/>
    </source>
</evidence>
<sequence length="260" mass="28723">MIDRVSIFLLAIASFIGLTIASDSNSTDCVRICAGKSVNYPFGFSDGCEFRLNCSASGEMVFKGYAIRNITYDALLLKFPPNCSRPIEEIKQVYGKNSALSLQNGLLLRNCSSPLNECVVPSSLIENRFGPDRQCQIENGRGQNLSCYTSQAVKAEILSYTDIISTGCKFIYSSFVVEDSDETFEDYSDLSLDFRAIQVAWWVSGTCRCDRNANCTTIGSDGYRCRCIEGFTGDGFVQGKGCRPGEFLICVLSECCFNFH</sequence>
<accession>A0A7C9A5H4</accession>